<dbReference type="InterPro" id="IPR011009">
    <property type="entry name" value="Kinase-like_dom_sf"/>
</dbReference>
<dbReference type="PROSITE" id="PS50011">
    <property type="entry name" value="PROTEIN_KINASE_DOM"/>
    <property type="match status" value="1"/>
</dbReference>
<evidence type="ECO:0000259" key="2">
    <source>
        <dbReference type="PROSITE" id="PS50011"/>
    </source>
</evidence>
<keyword evidence="3" id="KW-0418">Kinase</keyword>
<gene>
    <name evidence="3" type="ORF">RhiirA5_423036</name>
</gene>
<sequence>MSYNTETNEWVNWVEEAISKKRIVHYEYEYFRNIKEIGTSDLGKVYRANWKNNFQFFGLKSLSNINDNAIKEIINELELYRKIDSHENIINFYGITIADQENQFGKIQKYLLVMDYIEGETLEEYLKENFHNLTWRKKSDLAYQLARVVSYLHHKGITHRDLNSGNIIVYQNTVKIADFGLSKRIKEATSKKKIDLFGVIPYIDPKRFDKQLYPLDEKKSDVYSVGVLLWEISSGKPPFYVEGQPYNNNLAVKILQGYREPIVPDTPADYVKLYTECWDGEPDNRPSMNNVVNRLRIINLQSGARKTSVNNQLTNERTNLNGNENSSNNISYQIIVNKTTEYIFETINKGLLGKLHILDYFKNNNINSQEIYDWLINNQENSNSNFLLGYFNYYGVATNENHEVAFKLFLKASEKDHILAQSYVGKFYQYGLGTIKNEKLAFEYFEKLAYRNYAIGQVDIGYCYSQGVGTGKDSNKAVFWYEKAVKNKSIVAMSNLGTKYKNGEGIIRDDKKAFELFKKSAEGGYLYGMKMLAYCYDNGIGTNIDKQKATEIHQKIMNKKKNESSDELTLRNREDIFSGETEESEEMLKTKKNVHNNRNQKEVSIHSSPKTPPNRVYTGKGIEEENDEELQKSPIELKRDNVSLKEVVDIINEYREGKIEDIDFTYTQYDFPTTKEHTATLDIKIQHPMKKFGTKFWLKLETISKVAMENKIKEKILCEWVHNNDKKFGNYSYSGTK</sequence>
<dbReference type="VEuPathDB" id="FungiDB:RhiirFUN_021812"/>
<dbReference type="InterPro" id="IPR000719">
    <property type="entry name" value="Prot_kinase_dom"/>
</dbReference>
<dbReference type="PRINTS" id="PR00109">
    <property type="entry name" value="TYRKINASE"/>
</dbReference>
<accession>A0A2N0PAR0</accession>
<dbReference type="Proteomes" id="UP000232722">
    <property type="component" value="Unassembled WGS sequence"/>
</dbReference>
<dbReference type="InterPro" id="IPR051681">
    <property type="entry name" value="Ser/Thr_Kinases-Pseudokinases"/>
</dbReference>
<dbReference type="VEuPathDB" id="FungiDB:FUN_009991"/>
<dbReference type="GO" id="GO:0005524">
    <property type="term" value="F:ATP binding"/>
    <property type="evidence" value="ECO:0007669"/>
    <property type="project" value="InterPro"/>
</dbReference>
<evidence type="ECO:0000313" key="4">
    <source>
        <dbReference type="Proteomes" id="UP000232722"/>
    </source>
</evidence>
<reference evidence="3 4" key="1">
    <citation type="submission" date="2016-04" db="EMBL/GenBank/DDBJ databases">
        <title>Genome analyses suggest a sexual origin of heterokaryosis in a supposedly ancient asexual fungus.</title>
        <authorList>
            <person name="Ropars J."/>
            <person name="Sedzielewska K."/>
            <person name="Noel J."/>
            <person name="Charron P."/>
            <person name="Farinelli L."/>
            <person name="Marton T."/>
            <person name="Kruger M."/>
            <person name="Pelin A."/>
            <person name="Brachmann A."/>
            <person name="Corradi N."/>
        </authorList>
    </citation>
    <scope>NUCLEOTIDE SEQUENCE [LARGE SCALE GENOMIC DNA]</scope>
    <source>
        <strain evidence="3 4">A5</strain>
    </source>
</reference>
<name>A0A2N0PAR0_9GLOM</name>
<dbReference type="Pfam" id="PF08238">
    <property type="entry name" value="Sel1"/>
    <property type="match status" value="5"/>
</dbReference>
<dbReference type="Pfam" id="PF07714">
    <property type="entry name" value="PK_Tyr_Ser-Thr"/>
    <property type="match status" value="1"/>
</dbReference>
<reference evidence="3 4" key="2">
    <citation type="submission" date="2017-09" db="EMBL/GenBank/DDBJ databases">
        <title>Extensive intraspecific genome diversity in a model arbuscular mycorrhizal fungus.</title>
        <authorList>
            <person name="Chen E.C."/>
            <person name="Morin E."/>
            <person name="Beaudet D."/>
            <person name="Noel J."/>
            <person name="Ndikumana S."/>
            <person name="Charron P."/>
            <person name="St-Onge C."/>
            <person name="Giorgi J."/>
            <person name="Grigoriev I.V."/>
            <person name="Roux C."/>
            <person name="Martin F.M."/>
            <person name="Corradi N."/>
        </authorList>
    </citation>
    <scope>NUCLEOTIDE SEQUENCE [LARGE SCALE GENOMIC DNA]</scope>
    <source>
        <strain evidence="3 4">A5</strain>
    </source>
</reference>
<comment type="caution">
    <text evidence="3">The sequence shown here is derived from an EMBL/GenBank/DDBJ whole genome shotgun (WGS) entry which is preliminary data.</text>
</comment>
<feature type="region of interest" description="Disordered" evidence="1">
    <location>
        <begin position="578"/>
        <end position="630"/>
    </location>
</feature>
<evidence type="ECO:0000313" key="3">
    <source>
        <dbReference type="EMBL" id="PKC03908.1"/>
    </source>
</evidence>
<dbReference type="SMART" id="SM00671">
    <property type="entry name" value="SEL1"/>
    <property type="match status" value="5"/>
</dbReference>
<dbReference type="Gene3D" id="1.10.510.10">
    <property type="entry name" value="Transferase(Phosphotransferase) domain 1"/>
    <property type="match status" value="1"/>
</dbReference>
<feature type="domain" description="Protein kinase" evidence="2">
    <location>
        <begin position="31"/>
        <end position="297"/>
    </location>
</feature>
<dbReference type="InterPro" id="IPR001245">
    <property type="entry name" value="Ser-Thr/Tyr_kinase_cat_dom"/>
</dbReference>
<dbReference type="AlphaFoldDB" id="A0A2N0PAR0"/>
<dbReference type="VEuPathDB" id="FungiDB:RhiirA1_473508"/>
<dbReference type="InterPro" id="IPR006597">
    <property type="entry name" value="Sel1-like"/>
</dbReference>
<organism evidence="3 4">
    <name type="scientific">Rhizophagus irregularis</name>
    <dbReference type="NCBI Taxonomy" id="588596"/>
    <lineage>
        <taxon>Eukaryota</taxon>
        <taxon>Fungi</taxon>
        <taxon>Fungi incertae sedis</taxon>
        <taxon>Mucoromycota</taxon>
        <taxon>Glomeromycotina</taxon>
        <taxon>Glomeromycetes</taxon>
        <taxon>Glomerales</taxon>
        <taxon>Glomeraceae</taxon>
        <taxon>Rhizophagus</taxon>
    </lineage>
</organism>
<evidence type="ECO:0000256" key="1">
    <source>
        <dbReference type="SAM" id="MobiDB-lite"/>
    </source>
</evidence>
<dbReference type="SUPFAM" id="SSF56112">
    <property type="entry name" value="Protein kinase-like (PK-like)"/>
    <property type="match status" value="1"/>
</dbReference>
<protein>
    <submittedName>
        <fullName evidence="3">Kinase-like protein</fullName>
    </submittedName>
</protein>
<dbReference type="VEuPathDB" id="FungiDB:RhiirFUN_021628"/>
<proteinExistence type="predicted"/>
<dbReference type="VEuPathDB" id="FungiDB:FUN_009990"/>
<dbReference type="GO" id="GO:0004674">
    <property type="term" value="F:protein serine/threonine kinase activity"/>
    <property type="evidence" value="ECO:0007669"/>
    <property type="project" value="TreeGrafter"/>
</dbReference>
<dbReference type="SUPFAM" id="SSF81901">
    <property type="entry name" value="HCP-like"/>
    <property type="match status" value="1"/>
</dbReference>
<dbReference type="EMBL" id="LLXJ01001098">
    <property type="protein sequence ID" value="PKC03908.1"/>
    <property type="molecule type" value="Genomic_DNA"/>
</dbReference>
<dbReference type="PANTHER" id="PTHR44329">
    <property type="entry name" value="SERINE/THREONINE-PROTEIN KINASE TNNI3K-RELATED"/>
    <property type="match status" value="1"/>
</dbReference>
<dbReference type="Gene3D" id="1.25.40.10">
    <property type="entry name" value="Tetratricopeptide repeat domain"/>
    <property type="match status" value="2"/>
</dbReference>
<dbReference type="InterPro" id="IPR011990">
    <property type="entry name" value="TPR-like_helical_dom_sf"/>
</dbReference>
<keyword evidence="3" id="KW-0808">Transferase</keyword>